<dbReference type="GO" id="GO:0009231">
    <property type="term" value="P:riboflavin biosynthetic process"/>
    <property type="evidence" value="ECO:0007669"/>
    <property type="project" value="InterPro"/>
</dbReference>
<dbReference type="STRING" id="667725.A0A0L0GDD4"/>
<evidence type="ECO:0000313" key="3">
    <source>
        <dbReference type="Proteomes" id="UP000054560"/>
    </source>
</evidence>
<reference evidence="2 3" key="1">
    <citation type="submission" date="2011-02" db="EMBL/GenBank/DDBJ databases">
        <title>The Genome Sequence of Sphaeroforma arctica JP610.</title>
        <authorList>
            <consortium name="The Broad Institute Genome Sequencing Platform"/>
            <person name="Russ C."/>
            <person name="Cuomo C."/>
            <person name="Young S.K."/>
            <person name="Zeng Q."/>
            <person name="Gargeya S."/>
            <person name="Alvarado L."/>
            <person name="Berlin A."/>
            <person name="Chapman S.B."/>
            <person name="Chen Z."/>
            <person name="Freedman E."/>
            <person name="Gellesch M."/>
            <person name="Goldberg J."/>
            <person name="Griggs A."/>
            <person name="Gujja S."/>
            <person name="Heilman E."/>
            <person name="Heiman D."/>
            <person name="Howarth C."/>
            <person name="Mehta T."/>
            <person name="Neiman D."/>
            <person name="Pearson M."/>
            <person name="Roberts A."/>
            <person name="Saif S."/>
            <person name="Shea T."/>
            <person name="Shenoy N."/>
            <person name="Sisk P."/>
            <person name="Stolte C."/>
            <person name="Sykes S."/>
            <person name="White J."/>
            <person name="Yandava C."/>
            <person name="Burger G."/>
            <person name="Gray M.W."/>
            <person name="Holland P.W.H."/>
            <person name="King N."/>
            <person name="Lang F.B.F."/>
            <person name="Roger A.J."/>
            <person name="Ruiz-Trillo I."/>
            <person name="Haas B."/>
            <person name="Nusbaum C."/>
            <person name="Birren B."/>
        </authorList>
    </citation>
    <scope>NUCLEOTIDE SEQUENCE [LARGE SCALE GENOMIC DNA]</scope>
    <source>
        <strain evidence="2 3">JP610</strain>
    </source>
</reference>
<dbReference type="OrthoDB" id="3192019at2759"/>
<gene>
    <name evidence="2" type="ORF">SARC_00964</name>
</gene>
<dbReference type="EMBL" id="KQ241630">
    <property type="protein sequence ID" value="KNC86919.1"/>
    <property type="molecule type" value="Genomic_DNA"/>
</dbReference>
<dbReference type="GeneID" id="25901468"/>
<dbReference type="eggNOG" id="ENOG502SBB8">
    <property type="taxonomic scope" value="Eukaryota"/>
</dbReference>
<organism evidence="2 3">
    <name type="scientific">Sphaeroforma arctica JP610</name>
    <dbReference type="NCBI Taxonomy" id="667725"/>
    <lineage>
        <taxon>Eukaryota</taxon>
        <taxon>Ichthyosporea</taxon>
        <taxon>Ichthyophonida</taxon>
        <taxon>Sphaeroforma</taxon>
    </lineage>
</organism>
<dbReference type="AlphaFoldDB" id="A0A0L0GDD4"/>
<proteinExistence type="predicted"/>
<evidence type="ECO:0000259" key="1">
    <source>
        <dbReference type="Pfam" id="PF01872"/>
    </source>
</evidence>
<dbReference type="Gene3D" id="3.40.430.10">
    <property type="entry name" value="Dihydrofolate Reductase, subunit A"/>
    <property type="match status" value="1"/>
</dbReference>
<keyword evidence="3" id="KW-1185">Reference proteome</keyword>
<accession>A0A0L0GDD4</accession>
<dbReference type="InterPro" id="IPR050765">
    <property type="entry name" value="Riboflavin_Biosynth_HTPR"/>
</dbReference>
<dbReference type="PANTHER" id="PTHR38011:SF11">
    <property type="entry name" value="2,5-DIAMINO-6-RIBOSYLAMINO-4(3H)-PYRIMIDINONE 5'-PHOSPHATE REDUCTASE"/>
    <property type="match status" value="1"/>
</dbReference>
<dbReference type="Pfam" id="PF01872">
    <property type="entry name" value="RibD_C"/>
    <property type="match status" value="1"/>
</dbReference>
<dbReference type="InterPro" id="IPR024072">
    <property type="entry name" value="DHFR-like_dom_sf"/>
</dbReference>
<dbReference type="SUPFAM" id="SSF53597">
    <property type="entry name" value="Dihydrofolate reductase-like"/>
    <property type="match status" value="1"/>
</dbReference>
<dbReference type="GO" id="GO:0008703">
    <property type="term" value="F:5-amino-6-(5-phosphoribosylamino)uracil reductase activity"/>
    <property type="evidence" value="ECO:0007669"/>
    <property type="project" value="InterPro"/>
</dbReference>
<dbReference type="InterPro" id="IPR002734">
    <property type="entry name" value="RibDG_C"/>
</dbReference>
<protein>
    <submittedName>
        <fullName evidence="2">Riboflavin biosynthesis protein RibD domain-containing protein</fullName>
    </submittedName>
</protein>
<dbReference type="Proteomes" id="UP000054560">
    <property type="component" value="Unassembled WGS sequence"/>
</dbReference>
<sequence>MFAPKLNKDTRPLGSIYVGMSLDGYIARKDGGIDFLDKFTQKTPKGEDCGYAAFSATYDVIVMGRNAFEKVLSFGFWPYDGKKCIVLSRNPMTFTQHPQVPADTEHSSEEPEVLMARLGNHGYKRVYIDGGVTAQRFLRAGQVDDLCVSTLPVIIGEGLPLFGFVPKNVWLELRSSTCYPHGLVQTTYKVIKE</sequence>
<name>A0A0L0GDD4_9EUKA</name>
<dbReference type="PANTHER" id="PTHR38011">
    <property type="entry name" value="DIHYDROFOLATE REDUCTASE FAMILY PROTEIN (AFU_ORTHOLOGUE AFUA_8G06820)"/>
    <property type="match status" value="1"/>
</dbReference>
<dbReference type="RefSeq" id="XP_014160821.1">
    <property type="nucleotide sequence ID" value="XM_014305346.1"/>
</dbReference>
<evidence type="ECO:0000313" key="2">
    <source>
        <dbReference type="EMBL" id="KNC86919.1"/>
    </source>
</evidence>
<feature type="domain" description="Bacterial bifunctional deaminase-reductase C-terminal" evidence="1">
    <location>
        <begin position="18"/>
        <end position="183"/>
    </location>
</feature>